<keyword evidence="2" id="KW-1185">Reference proteome</keyword>
<accession>A0A221W7F0</accession>
<gene>
    <name evidence="1" type="ORF">AHOG_19690</name>
</gene>
<dbReference type="KEGG" id="ahg:AHOG_19690"/>
<proteinExistence type="predicted"/>
<evidence type="ECO:0000313" key="1">
    <source>
        <dbReference type="EMBL" id="ASO21556.1"/>
    </source>
</evidence>
<organism evidence="1 2">
    <name type="scientific">Actinoalloteichus hoggarensis</name>
    <dbReference type="NCBI Taxonomy" id="1470176"/>
    <lineage>
        <taxon>Bacteria</taxon>
        <taxon>Bacillati</taxon>
        <taxon>Actinomycetota</taxon>
        <taxon>Actinomycetes</taxon>
        <taxon>Pseudonocardiales</taxon>
        <taxon>Pseudonocardiaceae</taxon>
        <taxon>Actinoalloteichus</taxon>
    </lineage>
</organism>
<protein>
    <submittedName>
        <fullName evidence="1">Uncharacterized protein</fullName>
    </submittedName>
</protein>
<dbReference type="EMBL" id="CP022521">
    <property type="protein sequence ID" value="ASO21556.1"/>
    <property type="molecule type" value="Genomic_DNA"/>
</dbReference>
<reference evidence="1 2" key="1">
    <citation type="submission" date="2017-07" db="EMBL/GenBank/DDBJ databases">
        <title>Complete genome sequence of Actinoalloteichus hoggarensis DSM 45943, type strain of Actinoalloteichus hoggarensis.</title>
        <authorList>
            <person name="Ruckert C."/>
            <person name="Nouioui I."/>
            <person name="Willmese J."/>
            <person name="van Wezel G."/>
            <person name="Klenk H.-P."/>
            <person name="Kalinowski J."/>
            <person name="Zotchev S.B."/>
        </authorList>
    </citation>
    <scope>NUCLEOTIDE SEQUENCE [LARGE SCALE GENOMIC DNA]</scope>
    <source>
        <strain evidence="1 2">DSM 45943</strain>
    </source>
</reference>
<name>A0A221W7F0_9PSEU</name>
<evidence type="ECO:0000313" key="2">
    <source>
        <dbReference type="Proteomes" id="UP000204221"/>
    </source>
</evidence>
<dbReference type="AlphaFoldDB" id="A0A221W7F0"/>
<dbReference type="RefSeq" id="WP_157736933.1">
    <property type="nucleotide sequence ID" value="NZ_CP022521.1"/>
</dbReference>
<sequence length="67" mass="7353">MTGSGMPPERHEDDWTRFAAAVDGSATALTVAAEVAHEVGAVLLATFARRTALVLRILGMWMRTRRR</sequence>
<dbReference type="Proteomes" id="UP000204221">
    <property type="component" value="Chromosome"/>
</dbReference>